<gene>
    <name evidence="1" type="ORF">MPEBLZ_00953</name>
</gene>
<proteinExistence type="predicted"/>
<comment type="caution">
    <text evidence="1">The sequence shown here is derived from an EMBL/GenBank/DDBJ whole genome shotgun (WGS) entry which is preliminary data.</text>
</comment>
<reference evidence="1 2" key="1">
    <citation type="submission" date="2015-09" db="EMBL/GenBank/DDBJ databases">
        <title>A metagenomics-based metabolic model of nitrate-dependent anaerobic oxidation of methane by Methanoperedens-like archaea.</title>
        <authorList>
            <person name="Arshad A."/>
            <person name="Speth D.R."/>
            <person name="De Graaf R.M."/>
            <person name="Op Den Camp H.J."/>
            <person name="Jetten M.S."/>
            <person name="Welte C.U."/>
        </authorList>
    </citation>
    <scope>NUCLEOTIDE SEQUENCE [LARGE SCALE GENOMIC DNA]</scope>
</reference>
<dbReference type="EMBL" id="LKCM01000080">
    <property type="protein sequence ID" value="KPQ44489.1"/>
    <property type="molecule type" value="Genomic_DNA"/>
</dbReference>
<name>A0A0P8CM82_9EURY</name>
<dbReference type="AlphaFoldDB" id="A0A0P8CM82"/>
<evidence type="ECO:0000313" key="1">
    <source>
        <dbReference type="EMBL" id="KPQ44489.1"/>
    </source>
</evidence>
<protein>
    <submittedName>
        <fullName evidence="1">Uncharacterized protein</fullName>
    </submittedName>
</protein>
<sequence>MNEHISIISYGDIRRKQNGHREISALRTNWIYNTYNSIDRFNY</sequence>
<organism evidence="1 2">
    <name type="scientific">Candidatus Methanoperedens nitratireducens</name>
    <dbReference type="NCBI Taxonomy" id="1392998"/>
    <lineage>
        <taxon>Archaea</taxon>
        <taxon>Methanobacteriati</taxon>
        <taxon>Methanobacteriota</taxon>
        <taxon>Stenosarchaea group</taxon>
        <taxon>Methanomicrobia</taxon>
        <taxon>Methanosarcinales</taxon>
        <taxon>ANME-2 cluster</taxon>
        <taxon>Candidatus Methanoperedentaceae</taxon>
        <taxon>Candidatus Methanoperedens</taxon>
    </lineage>
</organism>
<evidence type="ECO:0000313" key="2">
    <source>
        <dbReference type="Proteomes" id="UP000050360"/>
    </source>
</evidence>
<accession>A0A0P8CM82</accession>
<dbReference type="Proteomes" id="UP000050360">
    <property type="component" value="Unassembled WGS sequence"/>
</dbReference>